<evidence type="ECO:0000313" key="3">
    <source>
        <dbReference type="EMBL" id="RLM65344.1"/>
    </source>
</evidence>
<dbReference type="EMBL" id="PQIB02000015">
    <property type="protein sequence ID" value="RLM65344.1"/>
    <property type="molecule type" value="Genomic_DNA"/>
</dbReference>
<keyword evidence="4" id="KW-1185">Reference proteome</keyword>
<dbReference type="PANTHER" id="PTHR10887:SF522">
    <property type="entry name" value="P-LOOP CONTAINING NUCLEOSIDE TRIPHOSPHATE HYDROLASES SUPERFAMILY PROTEIN"/>
    <property type="match status" value="1"/>
</dbReference>
<dbReference type="SUPFAM" id="SSF52540">
    <property type="entry name" value="P-loop containing nucleoside triphosphate hydrolases"/>
    <property type="match status" value="1"/>
</dbReference>
<comment type="caution">
    <text evidence="3">The sequence shown here is derived from an EMBL/GenBank/DDBJ whole genome shotgun (WGS) entry which is preliminary data.</text>
</comment>
<proteinExistence type="predicted"/>
<dbReference type="Proteomes" id="UP000275267">
    <property type="component" value="Unassembled WGS sequence"/>
</dbReference>
<dbReference type="Gene3D" id="3.90.70.10">
    <property type="entry name" value="Cysteine proteinases"/>
    <property type="match status" value="1"/>
</dbReference>
<dbReference type="STRING" id="4540.A0A3L6PVM6"/>
<dbReference type="Pfam" id="PF13087">
    <property type="entry name" value="AAA_12"/>
    <property type="match status" value="1"/>
</dbReference>
<dbReference type="Gene3D" id="3.40.50.300">
    <property type="entry name" value="P-loop containing nucleotide triphosphate hydrolases"/>
    <property type="match status" value="2"/>
</dbReference>
<gene>
    <name evidence="3" type="ORF">C2845_PM16G03030</name>
</gene>
<feature type="domain" description="DNA2/NAM7 helicase-like C-terminal" evidence="2">
    <location>
        <begin position="434"/>
        <end position="497"/>
    </location>
</feature>
<evidence type="ECO:0000313" key="4">
    <source>
        <dbReference type="Proteomes" id="UP000275267"/>
    </source>
</evidence>
<protein>
    <recommendedName>
        <fullName evidence="2">DNA2/NAM7 helicase-like C-terminal domain-containing protein</fullName>
    </recommendedName>
</protein>
<evidence type="ECO:0000256" key="1">
    <source>
        <dbReference type="SAM" id="MobiDB-lite"/>
    </source>
</evidence>
<dbReference type="SUPFAM" id="SSF54001">
    <property type="entry name" value="Cysteine proteinases"/>
    <property type="match status" value="1"/>
</dbReference>
<reference evidence="4" key="1">
    <citation type="journal article" date="2019" name="Nat. Commun.">
        <title>The genome of broomcorn millet.</title>
        <authorList>
            <person name="Zou C."/>
            <person name="Miki D."/>
            <person name="Li D."/>
            <person name="Tang Q."/>
            <person name="Xiao L."/>
            <person name="Rajput S."/>
            <person name="Deng P."/>
            <person name="Jia W."/>
            <person name="Huang R."/>
            <person name="Zhang M."/>
            <person name="Sun Y."/>
            <person name="Hu J."/>
            <person name="Fu X."/>
            <person name="Schnable P.S."/>
            <person name="Li F."/>
            <person name="Zhang H."/>
            <person name="Feng B."/>
            <person name="Zhu X."/>
            <person name="Liu R."/>
            <person name="Schnable J.C."/>
            <person name="Zhu J.-K."/>
            <person name="Zhang H."/>
        </authorList>
    </citation>
    <scope>NUCLEOTIDE SEQUENCE [LARGE SCALE GENOMIC DNA]</scope>
</reference>
<name>A0A3L6PVM6_PANMI</name>
<organism evidence="3 4">
    <name type="scientific">Panicum miliaceum</name>
    <name type="common">Proso millet</name>
    <name type="synonym">Broomcorn millet</name>
    <dbReference type="NCBI Taxonomy" id="4540"/>
    <lineage>
        <taxon>Eukaryota</taxon>
        <taxon>Viridiplantae</taxon>
        <taxon>Streptophyta</taxon>
        <taxon>Embryophyta</taxon>
        <taxon>Tracheophyta</taxon>
        <taxon>Spermatophyta</taxon>
        <taxon>Magnoliopsida</taxon>
        <taxon>Liliopsida</taxon>
        <taxon>Poales</taxon>
        <taxon>Poaceae</taxon>
        <taxon>PACMAD clade</taxon>
        <taxon>Panicoideae</taxon>
        <taxon>Panicodae</taxon>
        <taxon>Paniceae</taxon>
        <taxon>Panicinae</taxon>
        <taxon>Panicum</taxon>
        <taxon>Panicum sect. Panicum</taxon>
    </lineage>
</organism>
<dbReference type="OrthoDB" id="10635240at2759"/>
<dbReference type="InterPro" id="IPR045055">
    <property type="entry name" value="DNA2/NAM7-like"/>
</dbReference>
<dbReference type="PANTHER" id="PTHR10887">
    <property type="entry name" value="DNA2/NAM7 HELICASE FAMILY"/>
    <property type="match status" value="1"/>
</dbReference>
<feature type="region of interest" description="Disordered" evidence="1">
    <location>
        <begin position="1"/>
        <end position="32"/>
    </location>
</feature>
<dbReference type="AlphaFoldDB" id="A0A3L6PVM6"/>
<dbReference type="InterPro" id="IPR027417">
    <property type="entry name" value="P-loop_NTPase"/>
</dbReference>
<dbReference type="InterPro" id="IPR038765">
    <property type="entry name" value="Papain-like_cys_pep_sf"/>
</dbReference>
<accession>A0A3L6PVM6</accession>
<sequence>MEGEGVSKLQTPPAMRDPQHRGPPGNELRQPAGFPRRCDLCRGLLDFPAVVTASHKPCSATIALALSTPPTHLHYRPAFPVSARRAQSSNLFDGFRSSTIPLGSQPSEDLDPVVQFWFAFLDPNPLRVADTRVDRVDMHDLGRMILSWSISSISKEVEIPNIQKIDDVSSLDYLKGFERPLIKQTKVMILSSLNSISRSPYYRLLGVLKRESDRLDFIDIDTTYGDHVVQGGDLFLLSSKEPNDLHELNNESGVFALAANIGHNNHYVRAFPAKTFLGDIKSEFRYAIFLCNISENAHIWNILHMNIGDSMLIKQIQSPSLKDKNILQQKWFLVQIVIMLIGNRQNQDCLNSAGSFATIRSFNVLAKEGITNEEVMTAFGIYSETNSPAKPQQYELLPTLSLPSIKHAWLIGDHTHQLCPTVKSQVSGDTRFGLSLFGRFISLGLEHHMLTTQYRMHPNLCSLANLHFYEGKILNAKSAYLDVTKSMFKNYMFVNVDLERAPCVILFLIKTILKAEGLPSDKSMISYLITRARKHLWIVGDEAKFATDLIWKSLIDDAKQQDSFIESTSHLEISASLKNNICSWDSLKHSLGITTIHSKTRREFSWLGRPYNGKLLLPPVRDQRGYNHCTLHSSLATMEFLNKHRSASLLPAEDFNLTFSVDRLLAKYIEYHGEFGKENRTGRERLENVLGTLQKVGAISESDNTVHMLSSFHEIYESSNKNEKSLEVAASKPRQGKALIGTFLLSQNYQEYRPEDIYMFDHKRPVLSPLSRKLSSHAVMLIGSTEANSKILLEDGYFVMQNSQGKYFGRGGIGTVAMSTIQRLYEITL</sequence>
<evidence type="ECO:0000259" key="2">
    <source>
        <dbReference type="Pfam" id="PF13087"/>
    </source>
</evidence>
<dbReference type="InterPro" id="IPR041679">
    <property type="entry name" value="DNA2/NAM7-like_C"/>
</dbReference>